<organism evidence="5 6">
    <name type="scientific">Salinicoccus bachuensis</name>
    <dbReference type="NCBI Taxonomy" id="3136731"/>
    <lineage>
        <taxon>Bacteria</taxon>
        <taxon>Bacillati</taxon>
        <taxon>Bacillota</taxon>
        <taxon>Bacilli</taxon>
        <taxon>Bacillales</taxon>
        <taxon>Staphylococcaceae</taxon>
        <taxon>Salinicoccus</taxon>
    </lineage>
</organism>
<gene>
    <name evidence="5" type="ORF">RQP18_03150</name>
</gene>
<keyword evidence="5" id="KW-0946">Virion</keyword>
<evidence type="ECO:0000256" key="3">
    <source>
        <dbReference type="ARBA" id="ARBA00024344"/>
    </source>
</evidence>
<comment type="subcellular location">
    <subcellularLocation>
        <location evidence="2">Spore coat</location>
    </subcellularLocation>
</comment>
<accession>A0ABZ3CK48</accession>
<sequence>MEFEDILDHAGKKRDELIATELLVSSKATVRAYAVALTETISPEVREILKRQLSQALNQHARIADYMIEREMYHPFDLEKQIKKDKKKVKKARKIVAESAQPKKRNQKLKKRSATDDGDVLRDVASEPFDSRAEVESDASMTAAGDAREADRQPVESGSARTE</sequence>
<evidence type="ECO:0000256" key="2">
    <source>
        <dbReference type="ARBA" id="ARBA00024325"/>
    </source>
</evidence>
<evidence type="ECO:0000313" key="6">
    <source>
        <dbReference type="Proteomes" id="UP001455384"/>
    </source>
</evidence>
<name>A0ABZ3CK48_9STAP</name>
<evidence type="ECO:0000256" key="1">
    <source>
        <dbReference type="ARBA" id="ARBA00022969"/>
    </source>
</evidence>
<feature type="compositionally biased region" description="Basic and acidic residues" evidence="4">
    <location>
        <begin position="113"/>
        <end position="135"/>
    </location>
</feature>
<dbReference type="Pfam" id="PF07875">
    <property type="entry name" value="Coat_F"/>
    <property type="match status" value="1"/>
</dbReference>
<dbReference type="InterPro" id="IPR012851">
    <property type="entry name" value="Spore_coat_CotF-like"/>
</dbReference>
<dbReference type="RefSeq" id="WP_342388710.1">
    <property type="nucleotide sequence ID" value="NZ_CP138333.2"/>
</dbReference>
<feature type="region of interest" description="Disordered" evidence="4">
    <location>
        <begin position="91"/>
        <end position="163"/>
    </location>
</feature>
<comment type="similarity">
    <text evidence="3">Belongs to the CotF family.</text>
</comment>
<feature type="compositionally biased region" description="Basic residues" evidence="4">
    <location>
        <begin position="102"/>
        <end position="112"/>
    </location>
</feature>
<dbReference type="EMBL" id="CP138333">
    <property type="protein sequence ID" value="WZX30192.1"/>
    <property type="molecule type" value="Genomic_DNA"/>
</dbReference>
<evidence type="ECO:0000313" key="5">
    <source>
        <dbReference type="EMBL" id="WZX30192.1"/>
    </source>
</evidence>
<reference evidence="6" key="1">
    <citation type="submission" date="2023-10" db="EMBL/GenBank/DDBJ databases">
        <title>Genome analysis and identification of Salinococcus sp. Bachu38 nov., a PGPR from the rhizosphere of Tamarix.</title>
        <authorList>
            <person name="Liang Z."/>
            <person name="Zhang X."/>
            <person name="Jia J."/>
            <person name="Chen X."/>
            <person name="Wang Y."/>
            <person name="Wang Q."/>
            <person name="Wang R."/>
        </authorList>
    </citation>
    <scope>NUCLEOTIDE SEQUENCE [LARGE SCALE GENOMIC DNA]</scope>
    <source>
        <strain evidence="6">Bachu38</strain>
    </source>
</reference>
<dbReference type="InterPro" id="IPR012347">
    <property type="entry name" value="Ferritin-like"/>
</dbReference>
<keyword evidence="5" id="KW-0167">Capsid protein</keyword>
<keyword evidence="6" id="KW-1185">Reference proteome</keyword>
<proteinExistence type="inferred from homology"/>
<dbReference type="PANTHER" id="PTHR39183">
    <property type="entry name" value="SPORE COAT PROTEIN F-LIKE PROTEIN YHCQ"/>
    <property type="match status" value="1"/>
</dbReference>
<evidence type="ECO:0000256" key="4">
    <source>
        <dbReference type="SAM" id="MobiDB-lite"/>
    </source>
</evidence>
<dbReference type="Gene3D" id="1.20.1260.10">
    <property type="match status" value="1"/>
</dbReference>
<dbReference type="Proteomes" id="UP001455384">
    <property type="component" value="Chromosome"/>
</dbReference>
<keyword evidence="1" id="KW-0749">Sporulation</keyword>
<protein>
    <submittedName>
        <fullName evidence="5">Spore coat protein</fullName>
    </submittedName>
</protein>
<dbReference type="PANTHER" id="PTHR39183:SF1">
    <property type="entry name" value="SPORE COAT PROTEIN F-LIKE PROTEIN YHCQ"/>
    <property type="match status" value="1"/>
</dbReference>